<dbReference type="GO" id="GO:0050661">
    <property type="term" value="F:NADP binding"/>
    <property type="evidence" value="ECO:0007669"/>
    <property type="project" value="TreeGrafter"/>
</dbReference>
<feature type="non-terminal residue" evidence="4">
    <location>
        <position position="1"/>
    </location>
</feature>
<evidence type="ECO:0000259" key="3">
    <source>
        <dbReference type="Pfam" id="PF08546"/>
    </source>
</evidence>
<dbReference type="InterPro" id="IPR013752">
    <property type="entry name" value="KPA_reductase"/>
</dbReference>
<dbReference type="SUPFAM" id="SSF48179">
    <property type="entry name" value="6-phosphogluconate dehydrogenase C-terminal domain-like"/>
    <property type="match status" value="1"/>
</dbReference>
<comment type="caution">
    <text evidence="4">The sequence shown here is derived from an EMBL/GenBank/DDBJ whole genome shotgun (WGS) entry which is preliminary data.</text>
</comment>
<evidence type="ECO:0000313" key="4">
    <source>
        <dbReference type="EMBL" id="KYK63498.1"/>
    </source>
</evidence>
<dbReference type="GO" id="GO:0008677">
    <property type="term" value="F:2-dehydropantoate 2-reductase activity"/>
    <property type="evidence" value="ECO:0007669"/>
    <property type="project" value="TreeGrafter"/>
</dbReference>
<dbReference type="GO" id="GO:0008168">
    <property type="term" value="F:methyltransferase activity"/>
    <property type="evidence" value="ECO:0007669"/>
    <property type="project" value="UniProtKB-KW"/>
</dbReference>
<dbReference type="GO" id="GO:0005737">
    <property type="term" value="C:cytoplasm"/>
    <property type="evidence" value="ECO:0007669"/>
    <property type="project" value="TreeGrafter"/>
</dbReference>
<dbReference type="EMBL" id="AHZP02002622">
    <property type="protein sequence ID" value="KYK63498.1"/>
    <property type="molecule type" value="Genomic_DNA"/>
</dbReference>
<keyword evidence="2" id="KW-0560">Oxidoreductase</keyword>
<dbReference type="InterPro" id="IPR050838">
    <property type="entry name" value="Ketopantoate_reductase"/>
</dbReference>
<dbReference type="PANTHER" id="PTHR43765:SF2">
    <property type="entry name" value="2-DEHYDROPANTOATE 2-REDUCTASE"/>
    <property type="match status" value="1"/>
</dbReference>
<protein>
    <submittedName>
        <fullName evidence="4">3-methyl-2-oxobutanoate hydroxymethyltransferase</fullName>
    </submittedName>
</protein>
<dbReference type="InterPro" id="IPR008927">
    <property type="entry name" value="6-PGluconate_DH-like_C_sf"/>
</dbReference>
<dbReference type="PANTHER" id="PTHR43765">
    <property type="entry name" value="2-DEHYDROPANTOATE 2-REDUCTASE-RELATED"/>
    <property type="match status" value="1"/>
</dbReference>
<proteinExistence type="predicted"/>
<dbReference type="Proteomes" id="UP000075225">
    <property type="component" value="Unassembled WGS sequence"/>
</dbReference>
<sequence length="135" mass="14937">TDVMEEDPFDVQVAIWQKASVSCYVNAVTAILGCRNGDVAHPLLEPLRRRIVEEVVSVARAQGIPVDFEATDQLVVDGIQKTARNFSSMLVDVQKRRQTEIDGINGEVVKMGRKVGVPTPATETLMNLVKFITER</sequence>
<feature type="domain" description="Ketopantoate reductase C-terminal" evidence="3">
    <location>
        <begin position="10"/>
        <end position="132"/>
    </location>
</feature>
<dbReference type="Pfam" id="PF08546">
    <property type="entry name" value="ApbA_C"/>
    <property type="match status" value="1"/>
</dbReference>
<dbReference type="FunFam" id="1.10.1040.10:FF:000017">
    <property type="entry name" value="2-dehydropantoate 2-reductase"/>
    <property type="match status" value="1"/>
</dbReference>
<dbReference type="AlphaFoldDB" id="A0A151H2C0"/>
<dbReference type="InterPro" id="IPR013328">
    <property type="entry name" value="6PGD_dom2"/>
</dbReference>
<name>A0A151H2C0_TOXGO</name>
<keyword evidence="4" id="KW-0489">Methyltransferase</keyword>
<reference evidence="5" key="1">
    <citation type="submission" date="2016-03" db="EMBL/GenBank/DDBJ databases">
        <authorList>
            <person name="Sibley D."/>
            <person name="Venepally P."/>
            <person name="Karamycheva S."/>
            <person name="Hadjithomas M."/>
            <person name="Khan A."/>
            <person name="Brunk B."/>
            <person name="Roos D."/>
            <person name="Caler E."/>
            <person name="Lorenzi H."/>
        </authorList>
    </citation>
    <scope>NUCLEOTIDE SEQUENCE [LARGE SCALE GENOMIC DNA]</scope>
    <source>
        <strain evidence="5">TgCatPRC2</strain>
    </source>
</reference>
<accession>A0A151H2C0</accession>
<evidence type="ECO:0000256" key="2">
    <source>
        <dbReference type="ARBA" id="ARBA00023002"/>
    </source>
</evidence>
<evidence type="ECO:0000256" key="1">
    <source>
        <dbReference type="ARBA" id="ARBA00022857"/>
    </source>
</evidence>
<gene>
    <name evidence="4" type="ORF">TGPRC2_257050B</name>
</gene>
<dbReference type="Gene3D" id="1.10.1040.10">
    <property type="entry name" value="N-(1-d-carboxylethyl)-l-norvaline Dehydrogenase, domain 2"/>
    <property type="match status" value="1"/>
</dbReference>
<dbReference type="VEuPathDB" id="ToxoDB:TGPRC2_257050B"/>
<keyword evidence="1" id="KW-0521">NADP</keyword>
<organism evidence="4 5">
    <name type="scientific">Toxoplasma gondii TgCatPRC2</name>
    <dbReference type="NCBI Taxonomy" id="1130821"/>
    <lineage>
        <taxon>Eukaryota</taxon>
        <taxon>Sar</taxon>
        <taxon>Alveolata</taxon>
        <taxon>Apicomplexa</taxon>
        <taxon>Conoidasida</taxon>
        <taxon>Coccidia</taxon>
        <taxon>Eucoccidiorida</taxon>
        <taxon>Eimeriorina</taxon>
        <taxon>Sarcocystidae</taxon>
        <taxon>Toxoplasma</taxon>
    </lineage>
</organism>
<dbReference type="GO" id="GO:0032259">
    <property type="term" value="P:methylation"/>
    <property type="evidence" value="ECO:0007669"/>
    <property type="project" value="UniProtKB-KW"/>
</dbReference>
<keyword evidence="4" id="KW-0808">Transferase</keyword>
<evidence type="ECO:0000313" key="5">
    <source>
        <dbReference type="Proteomes" id="UP000075225"/>
    </source>
</evidence>